<proteinExistence type="predicted"/>
<name>A0A0X3PV77_SCHSO</name>
<feature type="region of interest" description="Disordered" evidence="1">
    <location>
        <begin position="140"/>
        <end position="200"/>
    </location>
</feature>
<sequence>ARITGLLGLWSHCNTPVLKYLLFLNPLPMSAYLDTLNPDNLIIGIIHLPPGRTAKSLLAPTEPVLKVLQKFFRKFEKHPGQTLHKKIPSLKEDEEVLLVAESAADPTSGNVQSRLPFVGRSSGGGYCLRQLPAHRLHIRVSKRPAEDSSRVTNDPMDVGENSEGKLSRKRSRKTAEGIGAGVECPSPSSPKKPKRCRSEH</sequence>
<dbReference type="AlphaFoldDB" id="A0A0X3PV77"/>
<reference evidence="2" key="1">
    <citation type="submission" date="2016-01" db="EMBL/GenBank/DDBJ databases">
        <title>Reference transcriptome for the parasite Schistocephalus solidus: insights into the molecular evolution of parasitism.</title>
        <authorList>
            <person name="Hebert F.O."/>
            <person name="Grambauer S."/>
            <person name="Barber I."/>
            <person name="Landry C.R."/>
            <person name="Aubin-Horth N."/>
        </authorList>
    </citation>
    <scope>NUCLEOTIDE SEQUENCE</scope>
</reference>
<organism evidence="2">
    <name type="scientific">Schistocephalus solidus</name>
    <name type="common">Tapeworm</name>
    <dbReference type="NCBI Taxonomy" id="70667"/>
    <lineage>
        <taxon>Eukaryota</taxon>
        <taxon>Metazoa</taxon>
        <taxon>Spiralia</taxon>
        <taxon>Lophotrochozoa</taxon>
        <taxon>Platyhelminthes</taxon>
        <taxon>Cestoda</taxon>
        <taxon>Eucestoda</taxon>
        <taxon>Diphyllobothriidea</taxon>
        <taxon>Diphyllobothriidae</taxon>
        <taxon>Schistocephalus</taxon>
    </lineage>
</organism>
<protein>
    <submittedName>
        <fullName evidence="2">Uncharacterized protein</fullName>
    </submittedName>
</protein>
<feature type="non-terminal residue" evidence="2">
    <location>
        <position position="1"/>
    </location>
</feature>
<evidence type="ECO:0000256" key="1">
    <source>
        <dbReference type="SAM" id="MobiDB-lite"/>
    </source>
</evidence>
<gene>
    <name evidence="2" type="ORF">TR139281</name>
</gene>
<accession>A0A0X3PV77</accession>
<feature type="compositionally biased region" description="Basic residues" evidence="1">
    <location>
        <begin position="191"/>
        <end position="200"/>
    </location>
</feature>
<dbReference type="EMBL" id="GEEE01009248">
    <property type="protein sequence ID" value="JAP53977.1"/>
    <property type="molecule type" value="Transcribed_RNA"/>
</dbReference>
<evidence type="ECO:0000313" key="2">
    <source>
        <dbReference type="EMBL" id="JAP53977.1"/>
    </source>
</evidence>